<feature type="non-terminal residue" evidence="1">
    <location>
        <position position="1"/>
    </location>
</feature>
<dbReference type="EMBL" id="BMAR01000061">
    <property type="protein sequence ID" value="GFR52309.1"/>
    <property type="molecule type" value="Genomic_DNA"/>
</dbReference>
<protein>
    <submittedName>
        <fullName evidence="1">Uncharacterized protein</fullName>
    </submittedName>
</protein>
<feature type="non-terminal residue" evidence="1">
    <location>
        <position position="105"/>
    </location>
</feature>
<dbReference type="Pfam" id="PF06101">
    <property type="entry name" value="Vps62"/>
    <property type="match status" value="1"/>
</dbReference>
<evidence type="ECO:0000313" key="1">
    <source>
        <dbReference type="EMBL" id="GFR52309.1"/>
    </source>
</evidence>
<name>A0AAD3HSL3_9CHLO</name>
<proteinExistence type="predicted"/>
<reference evidence="1 2" key="1">
    <citation type="journal article" date="2021" name="Sci. Rep.">
        <title>Genome sequencing of the multicellular alga Astrephomene provides insights into convergent evolution of germ-soma differentiation.</title>
        <authorList>
            <person name="Yamashita S."/>
            <person name="Yamamoto K."/>
            <person name="Matsuzaki R."/>
            <person name="Suzuki S."/>
            <person name="Yamaguchi H."/>
            <person name="Hirooka S."/>
            <person name="Minakuchi Y."/>
            <person name="Miyagishima S."/>
            <person name="Kawachi M."/>
            <person name="Toyoda A."/>
            <person name="Nozaki H."/>
        </authorList>
    </citation>
    <scope>NUCLEOTIDE SEQUENCE [LARGE SCALE GENOMIC DNA]</scope>
    <source>
        <strain evidence="1 2">NIES-4017</strain>
    </source>
</reference>
<sequence length="105" mass="11410">INYVRIWHDESRERSGDPAFLCLWRPVPPAGYMPLGLLVGLGGRPPQPGVPVRCVRADLAAPEPLPRSLPDWQLPASRQRALGLRGWQADPGRSGVFAVLVGGPQ</sequence>
<dbReference type="Proteomes" id="UP001054857">
    <property type="component" value="Unassembled WGS sequence"/>
</dbReference>
<comment type="caution">
    <text evidence="1">The sequence shown here is derived from an EMBL/GenBank/DDBJ whole genome shotgun (WGS) entry which is preliminary data.</text>
</comment>
<dbReference type="AlphaFoldDB" id="A0AAD3HSL3"/>
<dbReference type="InterPro" id="IPR009291">
    <property type="entry name" value="Vps62"/>
</dbReference>
<keyword evidence="2" id="KW-1185">Reference proteome</keyword>
<evidence type="ECO:0000313" key="2">
    <source>
        <dbReference type="Proteomes" id="UP001054857"/>
    </source>
</evidence>
<organism evidence="1 2">
    <name type="scientific">Astrephomene gubernaculifera</name>
    <dbReference type="NCBI Taxonomy" id="47775"/>
    <lineage>
        <taxon>Eukaryota</taxon>
        <taxon>Viridiplantae</taxon>
        <taxon>Chlorophyta</taxon>
        <taxon>core chlorophytes</taxon>
        <taxon>Chlorophyceae</taxon>
        <taxon>CS clade</taxon>
        <taxon>Chlamydomonadales</taxon>
        <taxon>Astrephomenaceae</taxon>
        <taxon>Astrephomene</taxon>
    </lineage>
</organism>
<gene>
    <name evidence="1" type="ORF">Agub_g14846</name>
</gene>
<accession>A0AAD3HSL3</accession>